<dbReference type="NCBIfam" id="TIGR00009">
    <property type="entry name" value="L28"/>
    <property type="match status" value="1"/>
</dbReference>
<dbReference type="Pfam" id="PF00830">
    <property type="entry name" value="Ribosomal_L28"/>
    <property type="match status" value="1"/>
</dbReference>
<dbReference type="SUPFAM" id="SSF143800">
    <property type="entry name" value="L28p-like"/>
    <property type="match status" value="1"/>
</dbReference>
<evidence type="ECO:0000256" key="2">
    <source>
        <dbReference type="ARBA" id="ARBA00022980"/>
    </source>
</evidence>
<evidence type="ECO:0000256" key="3">
    <source>
        <dbReference type="ARBA" id="ARBA00023274"/>
    </source>
</evidence>
<organism evidence="7 8">
    <name type="scientific">Actinoallomurus oryzae</name>
    <dbReference type="NCBI Taxonomy" id="502180"/>
    <lineage>
        <taxon>Bacteria</taxon>
        <taxon>Bacillati</taxon>
        <taxon>Actinomycetota</taxon>
        <taxon>Actinomycetes</taxon>
        <taxon>Streptosporangiales</taxon>
        <taxon>Thermomonosporaceae</taxon>
        <taxon>Actinoallomurus</taxon>
    </lineage>
</organism>
<evidence type="ECO:0000256" key="1">
    <source>
        <dbReference type="ARBA" id="ARBA00008760"/>
    </source>
</evidence>
<evidence type="ECO:0000313" key="7">
    <source>
        <dbReference type="EMBL" id="GAA4490705.1"/>
    </source>
</evidence>
<name>A0ABP8PRJ0_9ACTN</name>
<dbReference type="InterPro" id="IPR001383">
    <property type="entry name" value="Ribosomal_bL28_bact-type"/>
</dbReference>
<dbReference type="Gene3D" id="2.30.170.40">
    <property type="entry name" value="Ribosomal protein L28/L24"/>
    <property type="match status" value="1"/>
</dbReference>
<keyword evidence="3 5" id="KW-0687">Ribonucleoprotein</keyword>
<evidence type="ECO:0000313" key="8">
    <source>
        <dbReference type="Proteomes" id="UP001500503"/>
    </source>
</evidence>
<comment type="caution">
    <text evidence="7">The sequence shown here is derived from an EMBL/GenBank/DDBJ whole genome shotgun (WGS) entry which is preliminary data.</text>
</comment>
<keyword evidence="2 5" id="KW-0689">Ribosomal protein</keyword>
<feature type="region of interest" description="Disordered" evidence="6">
    <location>
        <begin position="1"/>
        <end position="26"/>
    </location>
</feature>
<dbReference type="RefSeq" id="WP_345461475.1">
    <property type="nucleotide sequence ID" value="NZ_BAABHF010000016.1"/>
</dbReference>
<dbReference type="HAMAP" id="MF_00373">
    <property type="entry name" value="Ribosomal_bL28"/>
    <property type="match status" value="1"/>
</dbReference>
<dbReference type="InterPro" id="IPR034704">
    <property type="entry name" value="Ribosomal_bL28/bL31-like_sf"/>
</dbReference>
<protein>
    <recommendedName>
        <fullName evidence="4 5">Large ribosomal subunit protein bL28</fullName>
    </recommendedName>
</protein>
<dbReference type="InterPro" id="IPR026569">
    <property type="entry name" value="Ribosomal_bL28"/>
</dbReference>
<dbReference type="EMBL" id="BAABHF010000016">
    <property type="protein sequence ID" value="GAA4490705.1"/>
    <property type="molecule type" value="Genomic_DNA"/>
</dbReference>
<evidence type="ECO:0000256" key="5">
    <source>
        <dbReference type="HAMAP-Rule" id="MF_00373"/>
    </source>
</evidence>
<dbReference type="PANTHER" id="PTHR13528:SF2">
    <property type="entry name" value="LARGE RIBOSOMAL SUBUNIT PROTEIN BL28M"/>
    <property type="match status" value="1"/>
</dbReference>
<comment type="similarity">
    <text evidence="1 5">Belongs to the bacterial ribosomal protein bL28 family.</text>
</comment>
<dbReference type="GO" id="GO:0005840">
    <property type="term" value="C:ribosome"/>
    <property type="evidence" value="ECO:0007669"/>
    <property type="project" value="UniProtKB-KW"/>
</dbReference>
<reference evidence="8" key="1">
    <citation type="journal article" date="2019" name="Int. J. Syst. Evol. Microbiol.">
        <title>The Global Catalogue of Microorganisms (GCM) 10K type strain sequencing project: providing services to taxonomists for standard genome sequencing and annotation.</title>
        <authorList>
            <consortium name="The Broad Institute Genomics Platform"/>
            <consortium name="The Broad Institute Genome Sequencing Center for Infectious Disease"/>
            <person name="Wu L."/>
            <person name="Ma J."/>
        </authorList>
    </citation>
    <scope>NUCLEOTIDE SEQUENCE [LARGE SCALE GENOMIC DNA]</scope>
    <source>
        <strain evidence="8">JCM 17933</strain>
    </source>
</reference>
<dbReference type="InterPro" id="IPR037147">
    <property type="entry name" value="Ribosomal_bL28_sf"/>
</dbReference>
<dbReference type="Proteomes" id="UP001500503">
    <property type="component" value="Unassembled WGS sequence"/>
</dbReference>
<sequence length="78" mass="9144">MARRCQVTGREPAFGNRVSHSHRRTRRRFDPNIQRKRFWLPSEQRYVRLTVSAKGIKTIDKRGIEAVVAEIRARGGRV</sequence>
<evidence type="ECO:0000256" key="4">
    <source>
        <dbReference type="ARBA" id="ARBA00035174"/>
    </source>
</evidence>
<accession>A0ABP8PRJ0</accession>
<proteinExistence type="inferred from homology"/>
<evidence type="ECO:0000256" key="6">
    <source>
        <dbReference type="SAM" id="MobiDB-lite"/>
    </source>
</evidence>
<keyword evidence="8" id="KW-1185">Reference proteome</keyword>
<gene>
    <name evidence="7" type="primary">rpmB_1</name>
    <name evidence="5" type="synonym">rpmB</name>
    <name evidence="7" type="ORF">GCM10023191_023310</name>
</gene>
<dbReference type="PANTHER" id="PTHR13528">
    <property type="entry name" value="39S RIBOSOMAL PROTEIN L28, MITOCHONDRIAL"/>
    <property type="match status" value="1"/>
</dbReference>